<dbReference type="InterPro" id="IPR011010">
    <property type="entry name" value="DNA_brk_join_enz"/>
</dbReference>
<gene>
    <name evidence="6" type="ORF">EOD43_02685</name>
</gene>
<keyword evidence="2" id="KW-0229">DNA integration</keyword>
<accession>A0A437M593</accession>
<evidence type="ECO:0000313" key="6">
    <source>
        <dbReference type="EMBL" id="RVT92839.1"/>
    </source>
</evidence>
<keyword evidence="4" id="KW-0233">DNA recombination</keyword>
<dbReference type="PANTHER" id="PTHR30349:SF41">
    <property type="entry name" value="INTEGRASE_RECOMBINASE PROTEIN MJ0367-RELATED"/>
    <property type="match status" value="1"/>
</dbReference>
<dbReference type="CDD" id="cd01184">
    <property type="entry name" value="INT_C_like_1"/>
    <property type="match status" value="1"/>
</dbReference>
<dbReference type="SUPFAM" id="SSF56349">
    <property type="entry name" value="DNA breaking-rejoining enzymes"/>
    <property type="match status" value="1"/>
</dbReference>
<dbReference type="InterPro" id="IPR050090">
    <property type="entry name" value="Tyrosine_recombinase_XerCD"/>
</dbReference>
<name>A0A437M593_9SPHN</name>
<dbReference type="GO" id="GO:0006310">
    <property type="term" value="P:DNA recombination"/>
    <property type="evidence" value="ECO:0007669"/>
    <property type="project" value="UniProtKB-KW"/>
</dbReference>
<sequence length="577" mass="64126">MGLIVNNRHIQKDPATGRLSYRRAFEPSLRPFLAKPRRELKVSLGSTNLRDPKAERKRLEAEQQYEREVRQATAARRVAMQEASGRVDRLTPELVQYLIVNWQVDDLALDEEVRWAPRSRDRKLQAQADLRAHVTDELAEAMELRGLGDLEGILEGWGATAAEHAATHGYNVDLETAGFPEYVVALHDAQIESWQAILRRIGGELVPTPVALPKPQINAVPSVQDAKTVQDLADAYQKAKWDGWSESTRSAIVPVIRVLVAAVGDRDVRSILREDARQVFETVKSLPAGIGKRKELRGLSVPAAIEKAKRLGLPLLNPNTVNRGYMVHIASMFGWAVAEDWADKNPFAKLAAVDPVAARDRRDPFTLEQLQKLFAASPWDRRPSWGMAKPGRYWVPLIALFTGMRLGEIAGLRLMDYEALEGVPALRVRPYEGRRLKNAESRRDLPVHSELIRLGLPDFIAARRKVARPGDLIFPDAKANSRSQWGARLGQWFAALVAEKGFAGTKLGMHSFRHGFEDRLKAAGLHGRAEGQALAGRRVTGSEASYGNGFTIFQLQAALETITHPGLDLKHLVPPAA</sequence>
<evidence type="ECO:0000256" key="4">
    <source>
        <dbReference type="ARBA" id="ARBA00023172"/>
    </source>
</evidence>
<protein>
    <submittedName>
        <fullName evidence="6">Site-specific integrase</fullName>
    </submittedName>
</protein>
<dbReference type="InterPro" id="IPR013762">
    <property type="entry name" value="Integrase-like_cat_sf"/>
</dbReference>
<proteinExistence type="inferred from homology"/>
<dbReference type="Proteomes" id="UP000282971">
    <property type="component" value="Unassembled WGS sequence"/>
</dbReference>
<dbReference type="InterPro" id="IPR010998">
    <property type="entry name" value="Integrase_recombinase_N"/>
</dbReference>
<evidence type="ECO:0000256" key="3">
    <source>
        <dbReference type="ARBA" id="ARBA00023125"/>
    </source>
</evidence>
<dbReference type="Gene3D" id="1.10.150.130">
    <property type="match status" value="1"/>
</dbReference>
<comment type="caution">
    <text evidence="6">The sequence shown here is derived from an EMBL/GenBank/DDBJ whole genome shotgun (WGS) entry which is preliminary data.</text>
</comment>
<reference evidence="6 7" key="1">
    <citation type="submission" date="2019-01" db="EMBL/GenBank/DDBJ databases">
        <authorList>
            <person name="Chen W.-M."/>
        </authorList>
    </citation>
    <scope>NUCLEOTIDE SEQUENCE [LARGE SCALE GENOMIC DNA]</scope>
    <source>
        <strain evidence="6 7">CCP-7</strain>
    </source>
</reference>
<keyword evidence="7" id="KW-1185">Reference proteome</keyword>
<feature type="domain" description="Tyr recombinase" evidence="5">
    <location>
        <begin position="360"/>
        <end position="560"/>
    </location>
</feature>
<dbReference type="OrthoDB" id="9784724at2"/>
<dbReference type="PANTHER" id="PTHR30349">
    <property type="entry name" value="PHAGE INTEGRASE-RELATED"/>
    <property type="match status" value="1"/>
</dbReference>
<dbReference type="GO" id="GO:0015074">
    <property type="term" value="P:DNA integration"/>
    <property type="evidence" value="ECO:0007669"/>
    <property type="project" value="UniProtKB-KW"/>
</dbReference>
<organism evidence="6 7">
    <name type="scientific">Sphingomonas crocodyli</name>
    <dbReference type="NCBI Taxonomy" id="1979270"/>
    <lineage>
        <taxon>Bacteria</taxon>
        <taxon>Pseudomonadati</taxon>
        <taxon>Pseudomonadota</taxon>
        <taxon>Alphaproteobacteria</taxon>
        <taxon>Sphingomonadales</taxon>
        <taxon>Sphingomonadaceae</taxon>
        <taxon>Sphingomonas</taxon>
    </lineage>
</organism>
<evidence type="ECO:0000313" key="7">
    <source>
        <dbReference type="Proteomes" id="UP000282971"/>
    </source>
</evidence>
<dbReference type="RefSeq" id="WP_127740847.1">
    <property type="nucleotide sequence ID" value="NZ_SACN01000001.1"/>
</dbReference>
<dbReference type="AlphaFoldDB" id="A0A437M593"/>
<dbReference type="Gene3D" id="1.10.443.10">
    <property type="entry name" value="Intergrase catalytic core"/>
    <property type="match status" value="1"/>
</dbReference>
<dbReference type="InterPro" id="IPR002104">
    <property type="entry name" value="Integrase_catalytic"/>
</dbReference>
<dbReference type="GO" id="GO:0003677">
    <property type="term" value="F:DNA binding"/>
    <property type="evidence" value="ECO:0007669"/>
    <property type="project" value="UniProtKB-KW"/>
</dbReference>
<dbReference type="PROSITE" id="PS51898">
    <property type="entry name" value="TYR_RECOMBINASE"/>
    <property type="match status" value="1"/>
</dbReference>
<dbReference type="EMBL" id="SACN01000001">
    <property type="protein sequence ID" value="RVT92839.1"/>
    <property type="molecule type" value="Genomic_DNA"/>
</dbReference>
<comment type="similarity">
    <text evidence="1">Belongs to the 'phage' integrase family.</text>
</comment>
<evidence type="ECO:0000256" key="2">
    <source>
        <dbReference type="ARBA" id="ARBA00022908"/>
    </source>
</evidence>
<evidence type="ECO:0000256" key="1">
    <source>
        <dbReference type="ARBA" id="ARBA00008857"/>
    </source>
</evidence>
<evidence type="ECO:0000259" key="5">
    <source>
        <dbReference type="PROSITE" id="PS51898"/>
    </source>
</evidence>
<keyword evidence="3" id="KW-0238">DNA-binding</keyword>